<dbReference type="NCBIfam" id="TIGR01198">
    <property type="entry name" value="pgl"/>
    <property type="match status" value="1"/>
</dbReference>
<evidence type="ECO:0000313" key="10">
    <source>
        <dbReference type="Proteomes" id="UP000468687"/>
    </source>
</evidence>
<dbReference type="GO" id="GO:0017057">
    <property type="term" value="F:6-phosphogluconolactonase activity"/>
    <property type="evidence" value="ECO:0007669"/>
    <property type="project" value="UniProtKB-UniRule"/>
</dbReference>
<comment type="function">
    <text evidence="2 7">Hydrolysis of 6-phosphogluconolactone to 6-phosphogluconate.</text>
</comment>
<dbReference type="PANTHER" id="PTHR11054:SF0">
    <property type="entry name" value="6-PHOSPHOGLUCONOLACTONASE"/>
    <property type="match status" value="1"/>
</dbReference>
<dbReference type="EMBL" id="JAAGXA010000005">
    <property type="protein sequence ID" value="NEN78332.1"/>
    <property type="molecule type" value="Genomic_DNA"/>
</dbReference>
<evidence type="ECO:0000256" key="1">
    <source>
        <dbReference type="ARBA" id="ARBA00000832"/>
    </source>
</evidence>
<dbReference type="GO" id="GO:0006098">
    <property type="term" value="P:pentose-phosphate shunt"/>
    <property type="evidence" value="ECO:0007669"/>
    <property type="project" value="UniProtKB-UniPathway"/>
</dbReference>
<dbReference type="Proteomes" id="UP000468687">
    <property type="component" value="Unassembled WGS sequence"/>
</dbReference>
<evidence type="ECO:0000256" key="2">
    <source>
        <dbReference type="ARBA" id="ARBA00002681"/>
    </source>
</evidence>
<dbReference type="EC" id="3.1.1.31" evidence="5 7"/>
<comment type="catalytic activity">
    <reaction evidence="1 7">
        <text>6-phospho-D-glucono-1,5-lactone + H2O = 6-phospho-D-gluconate + H(+)</text>
        <dbReference type="Rhea" id="RHEA:12556"/>
        <dbReference type="ChEBI" id="CHEBI:15377"/>
        <dbReference type="ChEBI" id="CHEBI:15378"/>
        <dbReference type="ChEBI" id="CHEBI:57955"/>
        <dbReference type="ChEBI" id="CHEBI:58759"/>
        <dbReference type="EC" id="3.1.1.31"/>
    </reaction>
</comment>
<proteinExistence type="inferred from homology"/>
<reference evidence="9 10" key="1">
    <citation type="journal article" date="2014" name="Int. J. Syst. Evol. Microbiol.">
        <title>Nocardioides zeae sp. nov., isolated from the stem of Zea mays.</title>
        <authorList>
            <person name="Glaeser S.P."/>
            <person name="McInroy J.A."/>
            <person name="Busse H.J."/>
            <person name="Kampfer P."/>
        </authorList>
    </citation>
    <scope>NUCLEOTIDE SEQUENCE [LARGE SCALE GENOMIC DNA]</scope>
    <source>
        <strain evidence="9 10">JCM 30728</strain>
    </source>
</reference>
<comment type="caution">
    <text evidence="9">The sequence shown here is derived from an EMBL/GenBank/DDBJ whole genome shotgun (WGS) entry which is preliminary data.</text>
</comment>
<dbReference type="PANTHER" id="PTHR11054">
    <property type="entry name" value="6-PHOSPHOGLUCONOLACTONASE"/>
    <property type="match status" value="1"/>
</dbReference>
<evidence type="ECO:0000256" key="7">
    <source>
        <dbReference type="RuleBase" id="RU365095"/>
    </source>
</evidence>
<dbReference type="InterPro" id="IPR039104">
    <property type="entry name" value="6PGL"/>
</dbReference>
<dbReference type="InterPro" id="IPR005900">
    <property type="entry name" value="6-phosphogluconolactonase_DevB"/>
</dbReference>
<dbReference type="InterPro" id="IPR006148">
    <property type="entry name" value="Glc/Gal-6P_isomerase"/>
</dbReference>
<evidence type="ECO:0000259" key="8">
    <source>
        <dbReference type="Pfam" id="PF01182"/>
    </source>
</evidence>
<dbReference type="RefSeq" id="WP_163771881.1">
    <property type="nucleotide sequence ID" value="NZ_JAAGXA010000005.1"/>
</dbReference>
<protein>
    <recommendedName>
        <fullName evidence="6 7">6-phosphogluconolactonase</fullName>
        <shortName evidence="7">6PGL</shortName>
        <ecNumber evidence="5 7">3.1.1.31</ecNumber>
    </recommendedName>
</protein>
<dbReference type="GO" id="GO:0005975">
    <property type="term" value="P:carbohydrate metabolic process"/>
    <property type="evidence" value="ECO:0007669"/>
    <property type="project" value="UniProtKB-UniRule"/>
</dbReference>
<keyword evidence="7 9" id="KW-0378">Hydrolase</keyword>
<dbReference type="SUPFAM" id="SSF100950">
    <property type="entry name" value="NagB/RpiA/CoA transferase-like"/>
    <property type="match status" value="1"/>
</dbReference>
<accession>A0A6P0HI09</accession>
<gene>
    <name evidence="7 9" type="primary">pgl</name>
    <name evidence="9" type="ORF">G3T38_08580</name>
</gene>
<dbReference type="UniPathway" id="UPA00115">
    <property type="reaction ID" value="UER00409"/>
</dbReference>
<dbReference type="Pfam" id="PF01182">
    <property type="entry name" value="Glucosamine_iso"/>
    <property type="match status" value="1"/>
</dbReference>
<comment type="similarity">
    <text evidence="4 7">Belongs to the glucosamine/galactosamine-6-phosphate isomerase family. 6-phosphogluconolactonase subfamily.</text>
</comment>
<comment type="pathway">
    <text evidence="3 7">Carbohydrate degradation; pentose phosphate pathway; D-ribulose 5-phosphate from D-glucose 6-phosphate (oxidative stage): step 2/3.</text>
</comment>
<evidence type="ECO:0000256" key="3">
    <source>
        <dbReference type="ARBA" id="ARBA00004961"/>
    </source>
</evidence>
<name>A0A6P0HI09_9ACTN</name>
<keyword evidence="10" id="KW-1185">Reference proteome</keyword>
<feature type="domain" description="Glucosamine/galactosamine-6-phosphate isomerase" evidence="8">
    <location>
        <begin position="11"/>
        <end position="230"/>
    </location>
</feature>
<organism evidence="9 10">
    <name type="scientific">Nocardioides zeae</name>
    <dbReference type="NCBI Taxonomy" id="1457234"/>
    <lineage>
        <taxon>Bacteria</taxon>
        <taxon>Bacillati</taxon>
        <taxon>Actinomycetota</taxon>
        <taxon>Actinomycetes</taxon>
        <taxon>Propionibacteriales</taxon>
        <taxon>Nocardioidaceae</taxon>
        <taxon>Nocardioides</taxon>
    </lineage>
</organism>
<evidence type="ECO:0000256" key="4">
    <source>
        <dbReference type="ARBA" id="ARBA00010662"/>
    </source>
</evidence>
<dbReference type="CDD" id="cd01400">
    <property type="entry name" value="6PGL"/>
    <property type="match status" value="1"/>
</dbReference>
<evidence type="ECO:0000256" key="5">
    <source>
        <dbReference type="ARBA" id="ARBA00013198"/>
    </source>
</evidence>
<dbReference type="InterPro" id="IPR037171">
    <property type="entry name" value="NagB/RpiA_transferase-like"/>
</dbReference>
<evidence type="ECO:0000313" key="9">
    <source>
        <dbReference type="EMBL" id="NEN78332.1"/>
    </source>
</evidence>
<sequence>MTGAETVRVHPDAETLARTVALALLTRLAEVQAEGRTPHVVLTGGTIADRIHREVAGLAGESGVDFGDVVFWFGDERFVPADSSDRNEGQARAAFLDAVGATQVHAVPSASDAASADDAAATYEGLLLEHLVGEVDVVMLGVGEDGHVASLFPGYPQLDETDALAVGVRDSPKPPPDRVTLTLETLNRAASVWFLVSGDGKAPAVAEALGGADLHDVPATGVHGRTETVWWLDAPAASRL</sequence>
<evidence type="ECO:0000256" key="6">
    <source>
        <dbReference type="ARBA" id="ARBA00020337"/>
    </source>
</evidence>
<dbReference type="Gene3D" id="3.40.50.1360">
    <property type="match status" value="1"/>
</dbReference>
<dbReference type="AlphaFoldDB" id="A0A6P0HI09"/>